<dbReference type="AlphaFoldDB" id="A0A450TJQ7"/>
<proteinExistence type="predicted"/>
<name>A0A450TJQ7_9GAMM</name>
<evidence type="ECO:0000313" key="2">
    <source>
        <dbReference type="EMBL" id="VFJ68764.1"/>
    </source>
</evidence>
<accession>A0A450TJQ7</accession>
<dbReference type="InterPro" id="IPR009241">
    <property type="entry name" value="HigB-like"/>
</dbReference>
<dbReference type="EMBL" id="CAADEX010000195">
    <property type="protein sequence ID" value="VFJ67592.1"/>
    <property type="molecule type" value="Genomic_DNA"/>
</dbReference>
<gene>
    <name evidence="1" type="ORF">BECKDK2373B_GA0170837_11956</name>
    <name evidence="2" type="ORF">BECKDK2373C_GA0170839_11942</name>
</gene>
<dbReference type="EMBL" id="CAADEY010000194">
    <property type="protein sequence ID" value="VFJ68764.1"/>
    <property type="molecule type" value="Genomic_DNA"/>
</dbReference>
<protein>
    <submittedName>
        <fullName evidence="1">Phage-related protein</fullName>
    </submittedName>
</protein>
<organism evidence="1">
    <name type="scientific">Candidatus Kentrum sp. DK</name>
    <dbReference type="NCBI Taxonomy" id="2126562"/>
    <lineage>
        <taxon>Bacteria</taxon>
        <taxon>Pseudomonadati</taxon>
        <taxon>Pseudomonadota</taxon>
        <taxon>Gammaproteobacteria</taxon>
        <taxon>Candidatus Kentrum</taxon>
    </lineage>
</organism>
<sequence length="117" mass="13965">MPIEPILTVNFFRTNSGREPVRDWLKDMDKEDRKRIGEDIKLVQFRWPLGLPLVRKMEADLWEVRTNLGEGNIARVFFTVRNTRMALLHGLRKKSQKTPRQELDLARARKNQWHDEV</sequence>
<reference evidence="1" key="1">
    <citation type="submission" date="2019-02" db="EMBL/GenBank/DDBJ databases">
        <authorList>
            <person name="Gruber-Vodicka R. H."/>
            <person name="Seah K. B. B."/>
        </authorList>
    </citation>
    <scope>NUCLEOTIDE SEQUENCE</scope>
    <source>
        <strain evidence="2">BECK_DK161</strain>
        <strain evidence="1">BECK_DK47</strain>
    </source>
</reference>
<evidence type="ECO:0000313" key="1">
    <source>
        <dbReference type="EMBL" id="VFJ67592.1"/>
    </source>
</evidence>
<dbReference type="Pfam" id="PF05973">
    <property type="entry name" value="Gp49"/>
    <property type="match status" value="1"/>
</dbReference>